<evidence type="ECO:0000313" key="1">
    <source>
        <dbReference type="EMBL" id="KAI0495699.1"/>
    </source>
</evidence>
<organism evidence="1 2">
    <name type="scientific">Dendrobium nobile</name>
    <name type="common">Orchid</name>
    <dbReference type="NCBI Taxonomy" id="94219"/>
    <lineage>
        <taxon>Eukaryota</taxon>
        <taxon>Viridiplantae</taxon>
        <taxon>Streptophyta</taxon>
        <taxon>Embryophyta</taxon>
        <taxon>Tracheophyta</taxon>
        <taxon>Spermatophyta</taxon>
        <taxon>Magnoliopsida</taxon>
        <taxon>Liliopsida</taxon>
        <taxon>Asparagales</taxon>
        <taxon>Orchidaceae</taxon>
        <taxon>Epidendroideae</taxon>
        <taxon>Malaxideae</taxon>
        <taxon>Dendrobiinae</taxon>
        <taxon>Dendrobium</taxon>
    </lineage>
</organism>
<dbReference type="PANTHER" id="PTHR33108">
    <property type="entry name" value="OS01G0745000 PROTEIN"/>
    <property type="match status" value="1"/>
</dbReference>
<dbReference type="PANTHER" id="PTHR33108:SF32">
    <property type="entry name" value="DUF1677 FAMILY PROTEIN (DUF1677)"/>
    <property type="match status" value="1"/>
</dbReference>
<proteinExistence type="predicted"/>
<gene>
    <name evidence="1" type="ORF">KFK09_022002</name>
</gene>
<comment type="caution">
    <text evidence="1">The sequence shown here is derived from an EMBL/GenBank/DDBJ whole genome shotgun (WGS) entry which is preliminary data.</text>
</comment>
<name>A0A8T3AHH4_DENNO</name>
<sequence length="64" mass="7054">MEVAAVEERDELGFAECECCGLTKECTAIYVATVRGRYGGLWICCGLCAEAEEEETCRRLGLSR</sequence>
<dbReference type="AlphaFoldDB" id="A0A8T3AHH4"/>
<dbReference type="Proteomes" id="UP000829196">
    <property type="component" value="Unassembled WGS sequence"/>
</dbReference>
<evidence type="ECO:0000313" key="2">
    <source>
        <dbReference type="Proteomes" id="UP000829196"/>
    </source>
</evidence>
<keyword evidence="2" id="KW-1185">Reference proteome</keyword>
<accession>A0A8T3AHH4</accession>
<dbReference type="OrthoDB" id="1531514at2759"/>
<protein>
    <submittedName>
        <fullName evidence="1">Uncharacterized protein</fullName>
    </submittedName>
</protein>
<dbReference type="InterPro" id="IPR012876">
    <property type="entry name" value="DUF1677_pln"/>
</dbReference>
<reference evidence="1" key="1">
    <citation type="journal article" date="2022" name="Front. Genet.">
        <title>Chromosome-Scale Assembly of the Dendrobium nobile Genome Provides Insights Into the Molecular Mechanism of the Biosynthesis of the Medicinal Active Ingredient of Dendrobium.</title>
        <authorList>
            <person name="Xu Q."/>
            <person name="Niu S.-C."/>
            <person name="Li K.-L."/>
            <person name="Zheng P.-J."/>
            <person name="Zhang X.-J."/>
            <person name="Jia Y."/>
            <person name="Liu Y."/>
            <person name="Niu Y.-X."/>
            <person name="Yu L.-H."/>
            <person name="Chen D.-F."/>
            <person name="Zhang G.-Q."/>
        </authorList>
    </citation>
    <scope>NUCLEOTIDE SEQUENCE</scope>
    <source>
        <tissue evidence="1">Leaf</tissue>
    </source>
</reference>
<dbReference type="EMBL" id="JAGYWB010000016">
    <property type="protein sequence ID" value="KAI0495699.1"/>
    <property type="molecule type" value="Genomic_DNA"/>
</dbReference>
<dbReference type="Pfam" id="PF07911">
    <property type="entry name" value="DUF1677"/>
    <property type="match status" value="1"/>
</dbReference>